<dbReference type="InterPro" id="IPR006439">
    <property type="entry name" value="HAD-SF_hydro_IA"/>
</dbReference>
<organism evidence="1 2">
    <name type="scientific">Oleiphilus messinensis</name>
    <dbReference type="NCBI Taxonomy" id="141451"/>
    <lineage>
        <taxon>Bacteria</taxon>
        <taxon>Pseudomonadati</taxon>
        <taxon>Pseudomonadota</taxon>
        <taxon>Gammaproteobacteria</taxon>
        <taxon>Oceanospirillales</taxon>
        <taxon>Oleiphilaceae</taxon>
        <taxon>Oleiphilus</taxon>
    </lineage>
</organism>
<dbReference type="InterPro" id="IPR023214">
    <property type="entry name" value="HAD_sf"/>
</dbReference>
<evidence type="ECO:0000313" key="1">
    <source>
        <dbReference type="EMBL" id="ARU54442.1"/>
    </source>
</evidence>
<accession>A0A1Y0I1W3</accession>
<dbReference type="RefSeq" id="WP_087459644.1">
    <property type="nucleotide sequence ID" value="NZ_CP021425.1"/>
</dbReference>
<dbReference type="Pfam" id="PF13419">
    <property type="entry name" value="HAD_2"/>
    <property type="match status" value="1"/>
</dbReference>
<dbReference type="KEGG" id="ome:OLMES_0336"/>
<dbReference type="Proteomes" id="UP000196027">
    <property type="component" value="Chromosome"/>
</dbReference>
<dbReference type="InterPro" id="IPR050155">
    <property type="entry name" value="HAD-like_hydrolase_sf"/>
</dbReference>
<dbReference type="PANTHER" id="PTHR43434:SF3">
    <property type="entry name" value="GMP_IMP NUCLEOTIDASE YRFG"/>
    <property type="match status" value="1"/>
</dbReference>
<keyword evidence="1" id="KW-0378">Hydrolase</keyword>
<dbReference type="GO" id="GO:0005829">
    <property type="term" value="C:cytosol"/>
    <property type="evidence" value="ECO:0007669"/>
    <property type="project" value="TreeGrafter"/>
</dbReference>
<proteinExistence type="predicted"/>
<dbReference type="PANTHER" id="PTHR43434">
    <property type="entry name" value="PHOSPHOGLYCOLATE PHOSPHATASE"/>
    <property type="match status" value="1"/>
</dbReference>
<dbReference type="GO" id="GO:0008967">
    <property type="term" value="F:phosphoglycolate phosphatase activity"/>
    <property type="evidence" value="ECO:0007669"/>
    <property type="project" value="TreeGrafter"/>
</dbReference>
<dbReference type="InterPro" id="IPR041492">
    <property type="entry name" value="HAD_2"/>
</dbReference>
<protein>
    <submittedName>
        <fullName evidence="1">HAD superfamily hydrolase</fullName>
    </submittedName>
</protein>
<dbReference type="GO" id="GO:0006281">
    <property type="term" value="P:DNA repair"/>
    <property type="evidence" value="ECO:0007669"/>
    <property type="project" value="TreeGrafter"/>
</dbReference>
<dbReference type="InterPro" id="IPR036412">
    <property type="entry name" value="HAD-like_sf"/>
</dbReference>
<dbReference type="EMBL" id="CP021425">
    <property type="protein sequence ID" value="ARU54442.1"/>
    <property type="molecule type" value="Genomic_DNA"/>
</dbReference>
<reference evidence="1 2" key="1">
    <citation type="submission" date="2017-05" db="EMBL/GenBank/DDBJ databases">
        <title>Genomic insights into alkan degradation activity of Oleiphilus messinensis.</title>
        <authorList>
            <person name="Kozyavkin S.A."/>
            <person name="Slesarev A.I."/>
            <person name="Golyshin P.N."/>
            <person name="Korzhenkov A."/>
            <person name="Golyshina O.N."/>
            <person name="Toshchakov S.V."/>
        </authorList>
    </citation>
    <scope>NUCLEOTIDE SEQUENCE [LARGE SCALE GENOMIC DNA]</scope>
    <source>
        <strain evidence="1 2">ME102</strain>
    </source>
</reference>
<dbReference type="NCBIfam" id="NF011564">
    <property type="entry name" value="PRK14988.1"/>
    <property type="match status" value="1"/>
</dbReference>
<name>A0A1Y0I1W3_9GAMM</name>
<dbReference type="CDD" id="cd01427">
    <property type="entry name" value="HAD_like"/>
    <property type="match status" value="1"/>
</dbReference>
<dbReference type="OrthoDB" id="9773910at2"/>
<keyword evidence="2" id="KW-1185">Reference proteome</keyword>
<evidence type="ECO:0000313" key="2">
    <source>
        <dbReference type="Proteomes" id="UP000196027"/>
    </source>
</evidence>
<gene>
    <name evidence="1" type="ORF">OLMES_0336</name>
</gene>
<dbReference type="NCBIfam" id="TIGR01509">
    <property type="entry name" value="HAD-SF-IA-v3"/>
    <property type="match status" value="1"/>
</dbReference>
<dbReference type="SFLD" id="SFLDS00003">
    <property type="entry name" value="Haloacid_Dehalogenase"/>
    <property type="match status" value="1"/>
</dbReference>
<dbReference type="AlphaFoldDB" id="A0A1Y0I1W3"/>
<sequence>MTEPNLDWHSINTVLLDMDGTLLDLHFDNYFWLTHLPLRYAQAQKLSLPEAHTTINQLITDQEGSLNWYCVDYWSETLGLDIGQLKEEVQHLIAFRPYVEHFLQTLQETHHRVVLVTNAHRKSLNLKLRITQLDRYFDALISSHDYGYPKEAQAFWHRLQEEEPFDPDSTLLIDDSLAVLASAREYGIKNLLSIVQPDSQKPERAISEYEAVNSFSSVKPTRKPNGF</sequence>
<dbReference type="SFLD" id="SFLDG01129">
    <property type="entry name" value="C1.5:_HAD__Beta-PGM__Phosphata"/>
    <property type="match status" value="1"/>
</dbReference>
<dbReference type="Gene3D" id="3.40.50.1000">
    <property type="entry name" value="HAD superfamily/HAD-like"/>
    <property type="match status" value="1"/>
</dbReference>
<dbReference type="SUPFAM" id="SSF56784">
    <property type="entry name" value="HAD-like"/>
    <property type="match status" value="1"/>
</dbReference>